<dbReference type="InParanoid" id="S2JL51"/>
<feature type="compositionally biased region" description="Low complexity" evidence="3">
    <location>
        <begin position="554"/>
        <end position="575"/>
    </location>
</feature>
<dbReference type="InterPro" id="IPR003591">
    <property type="entry name" value="Leu-rich_rpt_typical-subtyp"/>
</dbReference>
<dbReference type="Gene3D" id="3.80.10.10">
    <property type="entry name" value="Ribonuclease Inhibitor"/>
    <property type="match status" value="1"/>
</dbReference>
<feature type="region of interest" description="Disordered" evidence="3">
    <location>
        <begin position="634"/>
        <end position="653"/>
    </location>
</feature>
<reference evidence="5" key="1">
    <citation type="submission" date="2013-05" db="EMBL/GenBank/DDBJ databases">
        <title>The Genome sequence of Mucor circinelloides f. circinelloides 1006PhL.</title>
        <authorList>
            <consortium name="The Broad Institute Genomics Platform"/>
            <person name="Cuomo C."/>
            <person name="Earl A."/>
            <person name="Findley K."/>
            <person name="Lee S.C."/>
            <person name="Walker B."/>
            <person name="Young S."/>
            <person name="Zeng Q."/>
            <person name="Gargeya S."/>
            <person name="Fitzgerald M."/>
            <person name="Haas B."/>
            <person name="Abouelleil A."/>
            <person name="Allen A.W."/>
            <person name="Alvarado L."/>
            <person name="Arachchi H.M."/>
            <person name="Berlin A.M."/>
            <person name="Chapman S.B."/>
            <person name="Gainer-Dewar J."/>
            <person name="Goldberg J."/>
            <person name="Griggs A."/>
            <person name="Gujja S."/>
            <person name="Hansen M."/>
            <person name="Howarth C."/>
            <person name="Imamovic A."/>
            <person name="Ireland A."/>
            <person name="Larimer J."/>
            <person name="McCowan C."/>
            <person name="Murphy C."/>
            <person name="Pearson M."/>
            <person name="Poon T.W."/>
            <person name="Priest M."/>
            <person name="Roberts A."/>
            <person name="Saif S."/>
            <person name="Shea T."/>
            <person name="Sisk P."/>
            <person name="Sykes S."/>
            <person name="Wortman J."/>
            <person name="Nusbaum C."/>
            <person name="Birren B."/>
        </authorList>
    </citation>
    <scope>NUCLEOTIDE SEQUENCE [LARGE SCALE GENOMIC DNA]</scope>
    <source>
        <strain evidence="5">1006PhL</strain>
    </source>
</reference>
<keyword evidence="5" id="KW-1185">Reference proteome</keyword>
<feature type="compositionally biased region" description="Polar residues" evidence="3">
    <location>
        <begin position="576"/>
        <end position="599"/>
    </location>
</feature>
<feature type="compositionally biased region" description="Polar residues" evidence="3">
    <location>
        <begin position="538"/>
        <end position="550"/>
    </location>
</feature>
<proteinExistence type="predicted"/>
<dbReference type="InterPro" id="IPR001611">
    <property type="entry name" value="Leu-rich_rpt"/>
</dbReference>
<dbReference type="SMART" id="SM00369">
    <property type="entry name" value="LRR_TYP"/>
    <property type="match status" value="5"/>
</dbReference>
<accession>S2JL51</accession>
<sequence length="653" mass="72200">MGQQSSREHAPLTFGYVNHAHQEDGDMIESLQDMDTNQKDFVLANPHLYQLQSICHECNKLKAVNGVVVSLTGESCSKCQKQKRLSLVRKDLAEDLEYIDQTYYPDLVHYNTSEQQDPMEKELLQFEKDDAEVDGGSQQWSRLTIGEVTPGGTKRRPRRLTGPSMAVDLSARSLVKLSPSIGYLDSLTKLNLSNNQMTSLPRELGHLKNLRVLNISNNAIDDIPDTIAFLTKLKALNVSHNKLVQLPSSIGQLPKLVIVIANNNNLTSLPREFSHLVNLISLNVSNNPLKSLPAEIAALASLRKLITEDCNFQDEYSYDLKHDPPSLFETCARIAVRSRQNIPNQLADHIKDYISRADTCSYCQGPFFDSFVTRARFIERRAGQPMALEYTLCSAHWTHENDRLLAMFSHQPASTMMNKVRIDMEGLNDAPTTLRHRAYSDSCTSTYRPPTIATPSPLSRRSNSNASDYPPSTSIATDYFSLSTPISSLLKNQPDLPALPITEEPSSFTAGSKTPGSPCPSSPSPSSTLLSPPKNNRPRASSAASVTKRLTNFIRSNSSASITRSRSPSNSSTTSLRQESSATSVLPQPSATATTSQQGLRDWADSIQIAAAAAAETIAHSQQQQDQINNMLKTHSHHHHHHHHYAAEVPSET</sequence>
<dbReference type="PROSITE" id="PS51450">
    <property type="entry name" value="LRR"/>
    <property type="match status" value="4"/>
</dbReference>
<evidence type="ECO:0000313" key="5">
    <source>
        <dbReference type="Proteomes" id="UP000014254"/>
    </source>
</evidence>
<dbReference type="eggNOG" id="KOG0619">
    <property type="taxonomic scope" value="Eukaryota"/>
</dbReference>
<dbReference type="Pfam" id="PF13855">
    <property type="entry name" value="LRR_8"/>
    <property type="match status" value="1"/>
</dbReference>
<dbReference type="VEuPathDB" id="FungiDB:HMPREF1544_02145"/>
<evidence type="ECO:0000256" key="1">
    <source>
        <dbReference type="ARBA" id="ARBA00022614"/>
    </source>
</evidence>
<dbReference type="PANTHER" id="PTHR48051">
    <property type="match status" value="1"/>
</dbReference>
<protein>
    <submittedName>
        <fullName evidence="4">Uncharacterized protein</fullName>
    </submittedName>
</protein>
<dbReference type="PRINTS" id="PR00019">
    <property type="entry name" value="LEURICHRPT"/>
</dbReference>
<dbReference type="GO" id="GO:0005737">
    <property type="term" value="C:cytoplasm"/>
    <property type="evidence" value="ECO:0007669"/>
    <property type="project" value="TreeGrafter"/>
</dbReference>
<dbReference type="OrthoDB" id="660555at2759"/>
<dbReference type="InterPro" id="IPR032675">
    <property type="entry name" value="LRR_dom_sf"/>
</dbReference>
<feature type="region of interest" description="Disordered" evidence="3">
    <location>
        <begin position="495"/>
        <end position="599"/>
    </location>
</feature>
<feature type="compositionally biased region" description="Basic residues" evidence="3">
    <location>
        <begin position="634"/>
        <end position="644"/>
    </location>
</feature>
<dbReference type="OMA" id="HWTHEND"/>
<dbReference type="AlphaFoldDB" id="S2JL51"/>
<dbReference type="EMBL" id="KE123913">
    <property type="protein sequence ID" value="EPB91076.1"/>
    <property type="molecule type" value="Genomic_DNA"/>
</dbReference>
<gene>
    <name evidence="4" type="ORF">HMPREF1544_02145</name>
</gene>
<keyword evidence="1" id="KW-0433">Leucine-rich repeat</keyword>
<evidence type="ECO:0000313" key="4">
    <source>
        <dbReference type="EMBL" id="EPB91076.1"/>
    </source>
</evidence>
<name>S2JL51_MUCC1</name>
<feature type="compositionally biased region" description="Polar residues" evidence="3">
    <location>
        <begin position="441"/>
        <end position="470"/>
    </location>
</feature>
<feature type="region of interest" description="Disordered" evidence="3">
    <location>
        <begin position="439"/>
        <end position="470"/>
    </location>
</feature>
<dbReference type="SMART" id="SM00364">
    <property type="entry name" value="LRR_BAC"/>
    <property type="match status" value="5"/>
</dbReference>
<evidence type="ECO:0000256" key="2">
    <source>
        <dbReference type="ARBA" id="ARBA00022737"/>
    </source>
</evidence>
<dbReference type="STRING" id="1220926.S2JL51"/>
<dbReference type="PANTHER" id="PTHR48051:SF1">
    <property type="entry name" value="RAS SUPPRESSOR PROTEIN 1"/>
    <property type="match status" value="1"/>
</dbReference>
<feature type="compositionally biased region" description="Low complexity" evidence="3">
    <location>
        <begin position="524"/>
        <end position="534"/>
    </location>
</feature>
<keyword evidence="2" id="KW-0677">Repeat</keyword>
<dbReference type="Proteomes" id="UP000014254">
    <property type="component" value="Unassembled WGS sequence"/>
</dbReference>
<evidence type="ECO:0000256" key="3">
    <source>
        <dbReference type="SAM" id="MobiDB-lite"/>
    </source>
</evidence>
<dbReference type="InterPro" id="IPR050216">
    <property type="entry name" value="LRR_domain-containing"/>
</dbReference>
<organism evidence="4 5">
    <name type="scientific">Mucor circinelloides f. circinelloides (strain 1006PhL)</name>
    <name type="common">Mucormycosis agent</name>
    <name type="synonym">Calyptromyces circinelloides</name>
    <dbReference type="NCBI Taxonomy" id="1220926"/>
    <lineage>
        <taxon>Eukaryota</taxon>
        <taxon>Fungi</taxon>
        <taxon>Fungi incertae sedis</taxon>
        <taxon>Mucoromycota</taxon>
        <taxon>Mucoromycotina</taxon>
        <taxon>Mucoromycetes</taxon>
        <taxon>Mucorales</taxon>
        <taxon>Mucorineae</taxon>
        <taxon>Mucoraceae</taxon>
        <taxon>Mucor</taxon>
    </lineage>
</organism>
<dbReference type="SUPFAM" id="SSF52058">
    <property type="entry name" value="L domain-like"/>
    <property type="match status" value="1"/>
</dbReference>